<dbReference type="AlphaFoldDB" id="A0A8D5UFY2"/>
<gene>
    <name evidence="3" type="ORF">JIR001_26090</name>
</gene>
<protein>
    <submittedName>
        <fullName evidence="3">Uncharacterized protein</fullName>
    </submittedName>
</protein>
<dbReference type="KEGG" id="pabs:JIR001_26090"/>
<feature type="transmembrane region" description="Helical" evidence="1">
    <location>
        <begin position="178"/>
        <end position="200"/>
    </location>
</feature>
<keyword evidence="1" id="KW-0472">Membrane</keyword>
<accession>A0A8D5UFY2</accession>
<keyword evidence="1" id="KW-0812">Transmembrane</keyword>
<feature type="transmembrane region" description="Helical" evidence="1">
    <location>
        <begin position="206"/>
        <end position="228"/>
    </location>
</feature>
<feature type="transmembrane region" description="Helical" evidence="1">
    <location>
        <begin position="262"/>
        <end position="281"/>
    </location>
</feature>
<keyword evidence="4" id="KW-1185">Reference proteome</keyword>
<reference evidence="3" key="1">
    <citation type="journal article" date="2013" name="Int. J. Syst. Evol. Microbiol.">
        <title>Polycladomyces abyssicola gen. nov., sp. nov., a thermophilic filamentous bacterium isolated from hemipelagic sediment.</title>
        <authorList>
            <person name="Tsubouchi T."/>
            <person name="Shimane Y."/>
            <person name="Mori K."/>
            <person name="Usui K."/>
            <person name="Hiraki T."/>
            <person name="Tame A."/>
            <person name="Uematsu K."/>
            <person name="Maruyama T."/>
            <person name="Hatada Y."/>
        </authorList>
    </citation>
    <scope>NUCLEOTIDE SEQUENCE</scope>
    <source>
        <strain evidence="3">JIR-001</strain>
    </source>
</reference>
<name>A0A8D5UFY2_9BACL</name>
<dbReference type="RefSeq" id="WP_212773122.1">
    <property type="nucleotide sequence ID" value="NZ_AP024601.1"/>
</dbReference>
<proteinExistence type="predicted"/>
<evidence type="ECO:0000313" key="4">
    <source>
        <dbReference type="Proteomes" id="UP000677436"/>
    </source>
</evidence>
<sequence length="291" mass="32486">MMKQRFLFIYSIMLIFLCFVMFSAPVYAADHSIVFSLSDDKTMFSHQTVDIPEHKTIDHVVEIGGDVNLAGSVHEIIVIGGDLHIKKTAHVRDLVFVIGGSVTQEPGAKVTDEIISFAFDHQIANSILIAGTFLLGLWFFQISITLLLFVLPIGTAILAKHRIDPFMTRIRFELKRMILIGIVTSIMLIAIAFLLTISIIGIPLLIVLYLLLLIFSIISLTAISLIIGEQIPLSVGQERWLTAAIGSAIVTSLINFPILGWFLLLGLHWLSLGLMICWLWEKRVILIKPKK</sequence>
<evidence type="ECO:0000256" key="1">
    <source>
        <dbReference type="SAM" id="Phobius"/>
    </source>
</evidence>
<dbReference type="EMBL" id="AP024601">
    <property type="protein sequence ID" value="BCU82826.1"/>
    <property type="molecule type" value="Genomic_DNA"/>
</dbReference>
<dbReference type="Proteomes" id="UP000677436">
    <property type="component" value="Chromosome"/>
</dbReference>
<evidence type="ECO:0000256" key="2">
    <source>
        <dbReference type="SAM" id="SignalP"/>
    </source>
</evidence>
<organism evidence="3 4">
    <name type="scientific">Polycladomyces abyssicola</name>
    <dbReference type="NCBI Taxonomy" id="1125966"/>
    <lineage>
        <taxon>Bacteria</taxon>
        <taxon>Bacillati</taxon>
        <taxon>Bacillota</taxon>
        <taxon>Bacilli</taxon>
        <taxon>Bacillales</taxon>
        <taxon>Thermoactinomycetaceae</taxon>
        <taxon>Polycladomyces</taxon>
    </lineage>
</organism>
<feature type="chain" id="PRO_5034728495" evidence="2">
    <location>
        <begin position="29"/>
        <end position="291"/>
    </location>
</feature>
<keyword evidence="2" id="KW-0732">Signal</keyword>
<feature type="transmembrane region" description="Helical" evidence="1">
    <location>
        <begin position="240"/>
        <end position="256"/>
    </location>
</feature>
<evidence type="ECO:0000313" key="3">
    <source>
        <dbReference type="EMBL" id="BCU82826.1"/>
    </source>
</evidence>
<reference evidence="3" key="2">
    <citation type="journal article" date="2021" name="Microbiol. Resour. Announc.">
        <title>Complete Genome Sequence of Polycladomyces abyssicola JIR-001T, Isolated from Hemipelagic Sediment in Deep Seawater.</title>
        <authorList>
            <person name="Tsubouchi T."/>
            <person name="Kaneko Y."/>
        </authorList>
    </citation>
    <scope>NUCLEOTIDE SEQUENCE</scope>
    <source>
        <strain evidence="3">JIR-001</strain>
    </source>
</reference>
<keyword evidence="1" id="KW-1133">Transmembrane helix</keyword>
<feature type="transmembrane region" description="Helical" evidence="1">
    <location>
        <begin position="127"/>
        <end position="158"/>
    </location>
</feature>
<feature type="signal peptide" evidence="2">
    <location>
        <begin position="1"/>
        <end position="28"/>
    </location>
</feature>